<evidence type="ECO:0000313" key="2">
    <source>
        <dbReference type="EMBL" id="RXZ61066.1"/>
    </source>
</evidence>
<feature type="domain" description="Carrier" evidence="1">
    <location>
        <begin position="11"/>
        <end position="87"/>
    </location>
</feature>
<dbReference type="InterPro" id="IPR009081">
    <property type="entry name" value="PP-bd_ACP"/>
</dbReference>
<dbReference type="PROSITE" id="PS50075">
    <property type="entry name" value="CARRIER"/>
    <property type="match status" value="1"/>
</dbReference>
<dbReference type="Proteomes" id="UP000291269">
    <property type="component" value="Unassembled WGS sequence"/>
</dbReference>
<comment type="caution">
    <text evidence="2">The sequence shown here is derived from an EMBL/GenBank/DDBJ whole genome shotgun (WGS) entry which is preliminary data.</text>
</comment>
<reference evidence="2 3" key="1">
    <citation type="journal article" date="2019" name="Gut">
        <title>Antibiotics-induced monodominance of a novel gut bacterial order.</title>
        <authorList>
            <person name="Hildebrand F."/>
            <person name="Moitinho-Silva L."/>
            <person name="Blasche S."/>
            <person name="Jahn M.T."/>
            <person name="Gossmann T.I."/>
            <person name="Heuerta-Cepas J."/>
            <person name="Hercog R."/>
            <person name="Luetge M."/>
            <person name="Bahram M."/>
            <person name="Pryszlak A."/>
            <person name="Alves R.J."/>
            <person name="Waszak S.M."/>
            <person name="Zhu A."/>
            <person name="Ye L."/>
            <person name="Costea P.I."/>
            <person name="Aalvink S."/>
            <person name="Belzer C."/>
            <person name="Forslund S.K."/>
            <person name="Sunagawa S."/>
            <person name="Hentschel U."/>
            <person name="Merten C."/>
            <person name="Patil K.R."/>
            <person name="Benes V."/>
            <person name="Bork P."/>
        </authorList>
    </citation>
    <scope>NUCLEOTIDE SEQUENCE [LARGE SCALE GENOMIC DNA]</scope>
    <source>
        <strain evidence="2 3">HDS1380</strain>
    </source>
</reference>
<proteinExistence type="predicted"/>
<accession>A0A4V1QV14</accession>
<dbReference type="Pfam" id="PF00550">
    <property type="entry name" value="PP-binding"/>
    <property type="match status" value="1"/>
</dbReference>
<dbReference type="Gene3D" id="1.10.1200.10">
    <property type="entry name" value="ACP-like"/>
    <property type="match status" value="1"/>
</dbReference>
<evidence type="ECO:0000313" key="3">
    <source>
        <dbReference type="Proteomes" id="UP000291269"/>
    </source>
</evidence>
<dbReference type="EMBL" id="SDOZ01000002">
    <property type="protein sequence ID" value="RXZ61066.1"/>
    <property type="molecule type" value="Genomic_DNA"/>
</dbReference>
<dbReference type="SUPFAM" id="SSF47336">
    <property type="entry name" value="ACP-like"/>
    <property type="match status" value="1"/>
</dbReference>
<gene>
    <name evidence="2" type="ORF">ESZ91_01415</name>
</gene>
<name>A0A4V1QV14_9FIRM</name>
<sequence>MPFGFYISRRSTVSIREKIIQKIDEKKYGDFAVTDETDLYRDLRFDSLSFICLITEIEDLYDIRFGMTEMDACLRVGKFIELAEQKVGERRA</sequence>
<dbReference type="OrthoDB" id="2054545at2"/>
<organism evidence="2 3">
    <name type="scientific">Candidatus Borkfalkia ceftriaxoniphila</name>
    <dbReference type="NCBI Taxonomy" id="2508949"/>
    <lineage>
        <taxon>Bacteria</taxon>
        <taxon>Bacillati</taxon>
        <taxon>Bacillota</taxon>
        <taxon>Clostridia</taxon>
        <taxon>Christensenellales</taxon>
        <taxon>Christensenellaceae</taxon>
        <taxon>Candidatus Borkfalkia</taxon>
    </lineage>
</organism>
<keyword evidence="3" id="KW-1185">Reference proteome</keyword>
<dbReference type="InterPro" id="IPR036736">
    <property type="entry name" value="ACP-like_sf"/>
</dbReference>
<evidence type="ECO:0000259" key="1">
    <source>
        <dbReference type="PROSITE" id="PS50075"/>
    </source>
</evidence>
<dbReference type="AlphaFoldDB" id="A0A4V1QV14"/>
<protein>
    <submittedName>
        <fullName evidence="2">Acyl carrier protein</fullName>
    </submittedName>
</protein>